<evidence type="ECO:0000313" key="1">
    <source>
        <dbReference type="EMBL" id="KYD11416.1"/>
    </source>
</evidence>
<comment type="caution">
    <text evidence="1">The sequence shown here is derived from an EMBL/GenBank/DDBJ whole genome shotgun (WGS) entry which is preliminary data.</text>
</comment>
<reference evidence="1 2" key="1">
    <citation type="submission" date="2016-01" db="EMBL/GenBank/DDBJ databases">
        <title>Genome Sequences of Twelve Sporeforming Bacillus Species Isolated from Foods.</title>
        <authorList>
            <person name="Berendsen E.M."/>
            <person name="Wells-Bennik M.H."/>
            <person name="Krawcyk A.O."/>
            <person name="De Jong A."/>
            <person name="Holsappel S."/>
            <person name="Eijlander R.T."/>
            <person name="Kuipers O.P."/>
        </authorList>
    </citation>
    <scope>NUCLEOTIDE SEQUENCE [LARGE SCALE GENOMIC DNA]</scope>
    <source>
        <strain evidence="1 2">B4102</strain>
    </source>
</reference>
<dbReference type="PATRIC" id="fig|46224.3.peg.3954"/>
<dbReference type="OrthoDB" id="2973327at2"/>
<proteinExistence type="predicted"/>
<dbReference type="EMBL" id="LQYN01000006">
    <property type="protein sequence ID" value="KYD11416.1"/>
    <property type="molecule type" value="Genomic_DNA"/>
</dbReference>
<sequence length="123" mass="14047">MTKNLESNVLKKGRLTLTGNKIPDKIYKKLEKLGSDRKLTPYVVYLVEKEEMMDKLIESLSTLIHKVDHLDERFSGLEKRLSGVNVPIENKTTTDDDEIKQGDLEIGENIIGGIEEDIEEIDF</sequence>
<name>A0A150LHJ8_9BACI</name>
<protein>
    <submittedName>
        <fullName evidence="1">Uncharacterized protein</fullName>
    </submittedName>
</protein>
<dbReference type="STRING" id="46224.B4102_2144"/>
<dbReference type="RefSeq" id="WP_066226190.1">
    <property type="nucleotide sequence ID" value="NZ_LQYN01000006.1"/>
</dbReference>
<organism evidence="1 2">
    <name type="scientific">Heyndrickxia sporothermodurans</name>
    <dbReference type="NCBI Taxonomy" id="46224"/>
    <lineage>
        <taxon>Bacteria</taxon>
        <taxon>Bacillati</taxon>
        <taxon>Bacillota</taxon>
        <taxon>Bacilli</taxon>
        <taxon>Bacillales</taxon>
        <taxon>Bacillaceae</taxon>
        <taxon>Heyndrickxia</taxon>
    </lineage>
</organism>
<keyword evidence="2" id="KW-1185">Reference proteome</keyword>
<dbReference type="AlphaFoldDB" id="A0A150LHJ8"/>
<dbReference type="Proteomes" id="UP000075666">
    <property type="component" value="Unassembled WGS sequence"/>
</dbReference>
<gene>
    <name evidence="1" type="ORF">B4102_2144</name>
</gene>
<evidence type="ECO:0000313" key="2">
    <source>
        <dbReference type="Proteomes" id="UP000075666"/>
    </source>
</evidence>
<accession>A0A150LHJ8</accession>